<gene>
    <name evidence="3" type="ORF">EDD18DRAFT_455482</name>
</gene>
<feature type="domain" description="HNH nuclease" evidence="2">
    <location>
        <begin position="123"/>
        <end position="201"/>
    </location>
</feature>
<sequence>MASVKFVNIHLSYRNTQVLALSIPIDDIKRLSIRPLKWLKYVAFTVFGVIGHLALTADGSAVEDENITWESEDRLCEDYYYIPDGVLHLVDYQCLNARITSSATEACLPSFRKSIRRRDGDCCVFTGSKVAYSEAIHILPESKGDEYIQTVHQDRRHAYSGLPPSILEFESPILESINCDENGILVRSDLHSMHADGSVAFLKTPNIALNPEDIPRVEEGDMPPSRITLQYMKLPQGRYTVPQCDALITGIGNPLVSTIILDYVYGVAAFKRWAGGPDVETMMQERFEALYESIPPLLRPFSPEFNNDDISDVDPNDTSVTGSKHRRHHRCHTSDSMLHAMDTVLALSMYIKGNTFESLAAERERSMKEAELRAQEAGSAKVKEWLQG</sequence>
<dbReference type="EMBL" id="JAUEPU010000028">
    <property type="protein sequence ID" value="KAK0492812.1"/>
    <property type="molecule type" value="Genomic_DNA"/>
</dbReference>
<accession>A0AA39PY95</accession>
<keyword evidence="4" id="KW-1185">Reference proteome</keyword>
<evidence type="ECO:0000313" key="4">
    <source>
        <dbReference type="Proteomes" id="UP001175228"/>
    </source>
</evidence>
<dbReference type="Proteomes" id="UP001175228">
    <property type="component" value="Unassembled WGS sequence"/>
</dbReference>
<proteinExistence type="predicted"/>
<dbReference type="AlphaFoldDB" id="A0AA39PY95"/>
<feature type="region of interest" description="Disordered" evidence="1">
    <location>
        <begin position="306"/>
        <end position="328"/>
    </location>
</feature>
<organism evidence="3 4">
    <name type="scientific">Armillaria luteobubalina</name>
    <dbReference type="NCBI Taxonomy" id="153913"/>
    <lineage>
        <taxon>Eukaryota</taxon>
        <taxon>Fungi</taxon>
        <taxon>Dikarya</taxon>
        <taxon>Basidiomycota</taxon>
        <taxon>Agaricomycotina</taxon>
        <taxon>Agaricomycetes</taxon>
        <taxon>Agaricomycetidae</taxon>
        <taxon>Agaricales</taxon>
        <taxon>Marasmiineae</taxon>
        <taxon>Physalacriaceae</taxon>
        <taxon>Armillaria</taxon>
    </lineage>
</organism>
<protein>
    <recommendedName>
        <fullName evidence="2">HNH nuclease domain-containing protein</fullName>
    </recommendedName>
</protein>
<evidence type="ECO:0000313" key="3">
    <source>
        <dbReference type="EMBL" id="KAK0492812.1"/>
    </source>
</evidence>
<feature type="compositionally biased region" description="Acidic residues" evidence="1">
    <location>
        <begin position="306"/>
        <end position="315"/>
    </location>
</feature>
<evidence type="ECO:0000256" key="1">
    <source>
        <dbReference type="SAM" id="MobiDB-lite"/>
    </source>
</evidence>
<name>A0AA39PY95_9AGAR</name>
<dbReference type="Pfam" id="PF13391">
    <property type="entry name" value="HNH_2"/>
    <property type="match status" value="1"/>
</dbReference>
<dbReference type="InterPro" id="IPR003615">
    <property type="entry name" value="HNH_nuc"/>
</dbReference>
<reference evidence="3" key="1">
    <citation type="submission" date="2023-06" db="EMBL/GenBank/DDBJ databases">
        <authorList>
            <consortium name="Lawrence Berkeley National Laboratory"/>
            <person name="Ahrendt S."/>
            <person name="Sahu N."/>
            <person name="Indic B."/>
            <person name="Wong-Bajracharya J."/>
            <person name="Merenyi Z."/>
            <person name="Ke H.-M."/>
            <person name="Monk M."/>
            <person name="Kocsube S."/>
            <person name="Drula E."/>
            <person name="Lipzen A."/>
            <person name="Balint B."/>
            <person name="Henrissat B."/>
            <person name="Andreopoulos B."/>
            <person name="Martin F.M."/>
            <person name="Harder C.B."/>
            <person name="Rigling D."/>
            <person name="Ford K.L."/>
            <person name="Foster G.D."/>
            <person name="Pangilinan J."/>
            <person name="Papanicolaou A."/>
            <person name="Barry K."/>
            <person name="LaButti K."/>
            <person name="Viragh M."/>
            <person name="Koriabine M."/>
            <person name="Yan M."/>
            <person name="Riley R."/>
            <person name="Champramary S."/>
            <person name="Plett K.L."/>
            <person name="Tsai I.J."/>
            <person name="Slot J."/>
            <person name="Sipos G."/>
            <person name="Plett J."/>
            <person name="Nagy L.G."/>
            <person name="Grigoriev I.V."/>
        </authorList>
    </citation>
    <scope>NUCLEOTIDE SEQUENCE</scope>
    <source>
        <strain evidence="3">HWK02</strain>
    </source>
</reference>
<evidence type="ECO:0000259" key="2">
    <source>
        <dbReference type="Pfam" id="PF13391"/>
    </source>
</evidence>
<comment type="caution">
    <text evidence="3">The sequence shown here is derived from an EMBL/GenBank/DDBJ whole genome shotgun (WGS) entry which is preliminary data.</text>
</comment>